<dbReference type="SUPFAM" id="SSF48576">
    <property type="entry name" value="Terpenoid synthases"/>
    <property type="match status" value="1"/>
</dbReference>
<evidence type="ECO:0000256" key="1">
    <source>
        <dbReference type="ARBA" id="ARBA00022679"/>
    </source>
</evidence>
<dbReference type="SFLD" id="SFLDS00005">
    <property type="entry name" value="Isoprenoid_Synthase_Type_I"/>
    <property type="match status" value="1"/>
</dbReference>
<dbReference type="STRING" id="13370.A0A448YFE8"/>
<dbReference type="GO" id="GO:0004659">
    <property type="term" value="F:prenyltransferase activity"/>
    <property type="evidence" value="ECO:0007669"/>
    <property type="project" value="InterPro"/>
</dbReference>
<proteinExistence type="inferred from homology"/>
<dbReference type="AlphaFoldDB" id="A0A448YFE8"/>
<dbReference type="SFLD" id="SFLDG01017">
    <property type="entry name" value="Polyprenyl_Transferase_Like"/>
    <property type="match status" value="1"/>
</dbReference>
<comment type="similarity">
    <text evidence="4">Belongs to the FPP/GGPP synthase family.</text>
</comment>
<dbReference type="PROSITE" id="PS00444">
    <property type="entry name" value="POLYPRENYL_SYNTHASE_2"/>
    <property type="match status" value="1"/>
</dbReference>
<evidence type="ECO:0000313" key="5">
    <source>
        <dbReference type="EMBL" id="VEU19596.1"/>
    </source>
</evidence>
<evidence type="ECO:0000256" key="4">
    <source>
        <dbReference type="RuleBase" id="RU004466"/>
    </source>
</evidence>
<dbReference type="PANTHER" id="PTHR12001">
    <property type="entry name" value="GERANYLGERANYL PYROPHOSPHATE SYNTHASE"/>
    <property type="match status" value="1"/>
</dbReference>
<dbReference type="InterPro" id="IPR000092">
    <property type="entry name" value="Polyprenyl_synt"/>
</dbReference>
<organism evidence="5 6">
    <name type="scientific">Brettanomyces naardenensis</name>
    <name type="common">Yeast</name>
    <dbReference type="NCBI Taxonomy" id="13370"/>
    <lineage>
        <taxon>Eukaryota</taxon>
        <taxon>Fungi</taxon>
        <taxon>Dikarya</taxon>
        <taxon>Ascomycota</taxon>
        <taxon>Saccharomycotina</taxon>
        <taxon>Pichiomycetes</taxon>
        <taxon>Pichiales</taxon>
        <taxon>Pichiaceae</taxon>
        <taxon>Brettanomyces</taxon>
    </lineage>
</organism>
<keyword evidence="6" id="KW-1185">Reference proteome</keyword>
<sequence>MEIDSISLQSVENGTRFDKMVEAPFDYLIDHTSGKNLRGMIIQTFNLIYKVPTSELKTLEEIVNILHVSSLIIDDVEDNSKMRRGKPCAHQIFGNPQSINCANYMYFKAMRLTAKLFGDDAAELKNKAISIFIEEMLNLHHGQGLDLYWRDNFVCPSESEYVQMVMNKTGGLFRLSTRLMGLVSGFYCPELIELSNLLGILYQVKDDYLNLQSEAYQGKKGYCEDISEGKFSFPVIHAVLKYGVGKGSQPEGEGQELLSILKLRTQDPILKRHCLELIECAGSLDYSKQTIHNLEIKARELINRIIDRYDDDPKHQKAFLMALSQLAMM</sequence>
<dbReference type="EMBL" id="CAACVR010000001">
    <property type="protein sequence ID" value="VEU19596.1"/>
    <property type="molecule type" value="Genomic_DNA"/>
</dbReference>
<name>A0A448YFE8_BRENA</name>
<keyword evidence="3" id="KW-0460">Magnesium</keyword>
<accession>A0A448YFE8</accession>
<dbReference type="GO" id="GO:0008299">
    <property type="term" value="P:isoprenoid biosynthetic process"/>
    <property type="evidence" value="ECO:0007669"/>
    <property type="project" value="InterPro"/>
</dbReference>
<dbReference type="InterPro" id="IPR033749">
    <property type="entry name" value="Polyprenyl_synt_CS"/>
</dbReference>
<dbReference type="InParanoid" id="A0A448YFE8"/>
<evidence type="ECO:0000256" key="2">
    <source>
        <dbReference type="ARBA" id="ARBA00022723"/>
    </source>
</evidence>
<dbReference type="PROSITE" id="PS00723">
    <property type="entry name" value="POLYPRENYL_SYNTHASE_1"/>
    <property type="match status" value="1"/>
</dbReference>
<dbReference type="OrthoDB" id="6921389at2759"/>
<dbReference type="Gene3D" id="1.10.600.10">
    <property type="entry name" value="Farnesyl Diphosphate Synthase"/>
    <property type="match status" value="1"/>
</dbReference>
<reference evidence="5 6" key="1">
    <citation type="submission" date="2018-12" db="EMBL/GenBank/DDBJ databases">
        <authorList>
            <person name="Tiukova I."/>
            <person name="Dainat J."/>
        </authorList>
    </citation>
    <scope>NUCLEOTIDE SEQUENCE [LARGE SCALE GENOMIC DNA]</scope>
</reference>
<keyword evidence="2" id="KW-0479">Metal-binding</keyword>
<dbReference type="CDD" id="cd00685">
    <property type="entry name" value="Trans_IPPS_HT"/>
    <property type="match status" value="1"/>
</dbReference>
<gene>
    <name evidence="5" type="ORF">BRENAR_LOCUS333</name>
</gene>
<evidence type="ECO:0000313" key="6">
    <source>
        <dbReference type="Proteomes" id="UP000290900"/>
    </source>
</evidence>
<protein>
    <submittedName>
        <fullName evidence="5">DEKNAAC100811</fullName>
    </submittedName>
</protein>
<dbReference type="GO" id="GO:0046872">
    <property type="term" value="F:metal ion binding"/>
    <property type="evidence" value="ECO:0007669"/>
    <property type="project" value="UniProtKB-KW"/>
</dbReference>
<keyword evidence="1 4" id="KW-0808">Transferase</keyword>
<dbReference type="InterPro" id="IPR008949">
    <property type="entry name" value="Isoprenoid_synthase_dom_sf"/>
</dbReference>
<dbReference type="Pfam" id="PF00348">
    <property type="entry name" value="polyprenyl_synt"/>
    <property type="match status" value="1"/>
</dbReference>
<evidence type="ECO:0000256" key="3">
    <source>
        <dbReference type="ARBA" id="ARBA00022842"/>
    </source>
</evidence>
<dbReference type="PANTHER" id="PTHR12001:SF44">
    <property type="entry name" value="GERANYLGERANYL PYROPHOSPHATE SYNTHASE"/>
    <property type="match status" value="1"/>
</dbReference>
<dbReference type="FunCoup" id="A0A448YFE8">
    <property type="interactions" value="473"/>
</dbReference>
<dbReference type="Proteomes" id="UP000290900">
    <property type="component" value="Unassembled WGS sequence"/>
</dbReference>